<organism evidence="2 3">
    <name type="scientific">Actinacidiphila acididurans</name>
    <dbReference type="NCBI Taxonomy" id="2784346"/>
    <lineage>
        <taxon>Bacteria</taxon>
        <taxon>Bacillati</taxon>
        <taxon>Actinomycetota</taxon>
        <taxon>Actinomycetes</taxon>
        <taxon>Kitasatosporales</taxon>
        <taxon>Streptomycetaceae</taxon>
        <taxon>Actinacidiphila</taxon>
    </lineage>
</organism>
<feature type="domain" description="N-acetyltransferase" evidence="1">
    <location>
        <begin position="2"/>
        <end position="162"/>
    </location>
</feature>
<gene>
    <name evidence="2" type="ORF">ITX44_37170</name>
</gene>
<evidence type="ECO:0000313" key="3">
    <source>
        <dbReference type="Proteomes" id="UP000749040"/>
    </source>
</evidence>
<dbReference type="PROSITE" id="PS51186">
    <property type="entry name" value="GNAT"/>
    <property type="match status" value="1"/>
</dbReference>
<keyword evidence="3" id="KW-1185">Reference proteome</keyword>
<dbReference type="EMBL" id="JADKYB010000031">
    <property type="protein sequence ID" value="MBM9510095.1"/>
    <property type="molecule type" value="Genomic_DNA"/>
</dbReference>
<dbReference type="Gene3D" id="3.40.630.30">
    <property type="match status" value="1"/>
</dbReference>
<dbReference type="Proteomes" id="UP000749040">
    <property type="component" value="Unassembled WGS sequence"/>
</dbReference>
<dbReference type="InterPro" id="IPR000182">
    <property type="entry name" value="GNAT_dom"/>
</dbReference>
<dbReference type="SUPFAM" id="SSF55729">
    <property type="entry name" value="Acyl-CoA N-acyltransferases (Nat)"/>
    <property type="match status" value="1"/>
</dbReference>
<reference evidence="2 3" key="1">
    <citation type="submission" date="2021-01" db="EMBL/GenBank/DDBJ databases">
        <title>Streptomyces acididurans sp. nov., isolated from a peat swamp forest soil.</title>
        <authorList>
            <person name="Chantavorakit T."/>
            <person name="Duangmal K."/>
        </authorList>
    </citation>
    <scope>NUCLEOTIDE SEQUENCE [LARGE SCALE GENOMIC DNA]</scope>
    <source>
        <strain evidence="2 3">KK5PA1</strain>
    </source>
</reference>
<accession>A0ABS2U6G5</accession>
<sequence length="207" mass="23104">MFLMRPARAEDQDTVRELVEVRSQWLERRGLPGWRDSARQLAARCGTHQGTVWLLERAGQVIGHTTVRRDFGPPWGWTPEELAEPALYLSDTVTHPAHRDAEPGSLMSLWAVDRAAREGRAWVRRDCTSTAVVAHWAARGFAVVHDVPGPPRRVFTLARRAERQAWLRDVLRVETPAPAADSPTPAHGGALAVVRPPARVRCPGTER</sequence>
<comment type="caution">
    <text evidence="2">The sequence shown here is derived from an EMBL/GenBank/DDBJ whole genome shotgun (WGS) entry which is preliminary data.</text>
</comment>
<evidence type="ECO:0000259" key="1">
    <source>
        <dbReference type="PROSITE" id="PS51186"/>
    </source>
</evidence>
<dbReference type="InterPro" id="IPR016181">
    <property type="entry name" value="Acyl_CoA_acyltransferase"/>
</dbReference>
<evidence type="ECO:0000313" key="2">
    <source>
        <dbReference type="EMBL" id="MBM9510095.1"/>
    </source>
</evidence>
<proteinExistence type="predicted"/>
<protein>
    <submittedName>
        <fullName evidence="2">GNAT family N-acetyltransferase</fullName>
    </submittedName>
</protein>
<name>A0ABS2U6G5_9ACTN</name>